<sequence length="287" mass="32882">MQGTFIGFNTASIKYEDRFFALMLKTKLPNQLCQNYYLQAQALVDLLRVLQNRMAIIAHRLADKGESYKSELIAYNEVFLQHMPPIDMSELNQPSPERRIVSITLKPGETSSTLILVLQNERIETLQIDDMQVEVLLMGIHQALNNTGDKKIFEFLNSNINQLLLYAVDLTKDQNIDYQQYPQEHWRLNLFTHYLGVLFCCDTAEGKKIMSGAVIKTSVPHHSAEENSIVMRLIELSPKLKTMHEQQAPVQIFSTLIPSAPGKMLTLEECLRPLHTFYLETQTLLNA</sequence>
<dbReference type="AlphaFoldDB" id="A0A9J6PVZ6"/>
<gene>
    <name evidence="1" type="ORF">M8014_04750</name>
</gene>
<dbReference type="Proteomes" id="UP001063816">
    <property type="component" value="Unassembled WGS sequence"/>
</dbReference>
<accession>A0A9J6PVZ6</accession>
<dbReference type="Pfam" id="PF15922">
    <property type="entry name" value="YjeJ"/>
    <property type="match status" value="1"/>
</dbReference>
<keyword evidence="2" id="KW-1185">Reference proteome</keyword>
<protein>
    <submittedName>
        <fullName evidence="1">YjeJ family protein</fullName>
    </submittedName>
</protein>
<reference evidence="1" key="1">
    <citation type="submission" date="2022-05" db="EMBL/GenBank/DDBJ databases">
        <title>Description of a novel species of Leclercia; Leclercia tamurae and the Proposal for a Novel Genus Silvania gen. nov. Containing Two Novel Species Silvania hatchlandensis sp. nov. and Silvania confinis sp. nov. Isolated from the Rhizosphere of Oak.</title>
        <authorList>
            <person name="Maddock D.W."/>
            <person name="Brady C.L."/>
            <person name="Denman S."/>
            <person name="Arnold D."/>
        </authorList>
    </citation>
    <scope>NUCLEOTIDE SEQUENCE</scope>
    <source>
        <strain evidence="1">H19S6</strain>
    </source>
</reference>
<evidence type="ECO:0000313" key="1">
    <source>
        <dbReference type="EMBL" id="MCU6663656.1"/>
    </source>
</evidence>
<evidence type="ECO:0000313" key="2">
    <source>
        <dbReference type="Proteomes" id="UP001063816"/>
    </source>
</evidence>
<proteinExistence type="predicted"/>
<name>A0A9J6PVZ6_9ENTR</name>
<comment type="caution">
    <text evidence="1">The sequence shown here is derived from an EMBL/GenBank/DDBJ whole genome shotgun (WGS) entry which is preliminary data.</text>
</comment>
<dbReference type="InterPro" id="IPR031810">
    <property type="entry name" value="YjeJ-like"/>
</dbReference>
<organism evidence="1 2">
    <name type="scientific">Silvania hatchlandensis</name>
    <dbReference type="NCBI Taxonomy" id="2926469"/>
    <lineage>
        <taxon>Bacteria</taxon>
        <taxon>Pseudomonadati</taxon>
        <taxon>Pseudomonadota</taxon>
        <taxon>Gammaproteobacteria</taxon>
        <taxon>Enterobacterales</taxon>
        <taxon>Enterobacteriaceae</taxon>
        <taxon>Silvania</taxon>
    </lineage>
</organism>
<dbReference type="RefSeq" id="WP_271281396.1">
    <property type="nucleotide sequence ID" value="NZ_JAMGZK010000040.1"/>
</dbReference>
<dbReference type="EMBL" id="JAMGZK010000040">
    <property type="protein sequence ID" value="MCU6663656.1"/>
    <property type="molecule type" value="Genomic_DNA"/>
</dbReference>